<feature type="compositionally biased region" description="Low complexity" evidence="1">
    <location>
        <begin position="389"/>
        <end position="402"/>
    </location>
</feature>
<reference evidence="2 3" key="1">
    <citation type="submission" date="2024-02" db="EMBL/GenBank/DDBJ databases">
        <title>A draft genome for the cacao thread blight pathogen Marasmius crinis-equi.</title>
        <authorList>
            <person name="Cohen S.P."/>
            <person name="Baruah I.K."/>
            <person name="Amoako-Attah I."/>
            <person name="Bukari Y."/>
            <person name="Meinhardt L.W."/>
            <person name="Bailey B.A."/>
        </authorList>
    </citation>
    <scope>NUCLEOTIDE SEQUENCE [LARGE SCALE GENOMIC DNA]</scope>
    <source>
        <strain evidence="2 3">GH-76</strain>
    </source>
</reference>
<feature type="compositionally biased region" description="Low complexity" evidence="1">
    <location>
        <begin position="299"/>
        <end position="317"/>
    </location>
</feature>
<feature type="compositionally biased region" description="Polar residues" evidence="1">
    <location>
        <begin position="16"/>
        <end position="33"/>
    </location>
</feature>
<evidence type="ECO:0000313" key="2">
    <source>
        <dbReference type="EMBL" id="KAL0571663.1"/>
    </source>
</evidence>
<keyword evidence="3" id="KW-1185">Reference proteome</keyword>
<sequence>MTGAEASRHISHPTRSEQNISVGAAQTRTTLNTRLKDLPKAGLGTTRPPLPKTPSAGLLERVSVHNQLLSSSMEATNINRPPQSLASPIRLTHPYAHGLATPRPVHGHGPPAEHLRHIARPQPGCNPYPSTTRPALQRKSSPLAIHGSISTITSASSRGSQPAQKPAPLKNMIHHSHATPARRPQVPGAAPPMIISPLKVMFDNACRGIYSELSHLQSSCTALINRERKEKETLRAHYFHMRRERDAARERLQALEQTSATNPPRRQSPPVKQEEKSPPLQPKSILKKRSRDESEMADSEPSSSSSSCSSSPSRSPSPRTPSPSFLPHRVAISPVDDGSLELIYPGLPEPTSTRVLTSPPPPPISARKMLFFPPPSVSAPCVLMRDRTSTSPSPARSAFPFPEVAPVSRKTCSAPSSPNPDTPSLYVRPALSRATRPASEAKPSDETPPPAKRRRIVHSSSSSFDKFPTLSGNVSRPVSAAGGLSEVKKLPEGTLGEDDMDLESGSDDDSEHEVANAVAVDSSPGPRPAASSLAHFFPSAQPLRHMYSAYACSSQSGNRVNISHN</sequence>
<evidence type="ECO:0000313" key="3">
    <source>
        <dbReference type="Proteomes" id="UP001465976"/>
    </source>
</evidence>
<feature type="compositionally biased region" description="Acidic residues" evidence="1">
    <location>
        <begin position="495"/>
        <end position="511"/>
    </location>
</feature>
<proteinExistence type="predicted"/>
<accession>A0ABR3F924</accession>
<feature type="region of interest" description="Disordered" evidence="1">
    <location>
        <begin position="255"/>
        <end position="369"/>
    </location>
</feature>
<organism evidence="2 3">
    <name type="scientific">Marasmius crinis-equi</name>
    <dbReference type="NCBI Taxonomy" id="585013"/>
    <lineage>
        <taxon>Eukaryota</taxon>
        <taxon>Fungi</taxon>
        <taxon>Dikarya</taxon>
        <taxon>Basidiomycota</taxon>
        <taxon>Agaricomycotina</taxon>
        <taxon>Agaricomycetes</taxon>
        <taxon>Agaricomycetidae</taxon>
        <taxon>Agaricales</taxon>
        <taxon>Marasmiineae</taxon>
        <taxon>Marasmiaceae</taxon>
        <taxon>Marasmius</taxon>
    </lineage>
</organism>
<dbReference type="Proteomes" id="UP001465976">
    <property type="component" value="Unassembled WGS sequence"/>
</dbReference>
<protein>
    <submittedName>
        <fullName evidence="2">Uncharacterized protein</fullName>
    </submittedName>
</protein>
<feature type="region of interest" description="Disordered" evidence="1">
    <location>
        <begin position="385"/>
        <end position="530"/>
    </location>
</feature>
<dbReference type="EMBL" id="JBAHYK010000734">
    <property type="protein sequence ID" value="KAL0571663.1"/>
    <property type="molecule type" value="Genomic_DNA"/>
</dbReference>
<feature type="region of interest" description="Disordered" evidence="1">
    <location>
        <begin position="1"/>
        <end position="58"/>
    </location>
</feature>
<evidence type="ECO:0000256" key="1">
    <source>
        <dbReference type="SAM" id="MobiDB-lite"/>
    </source>
</evidence>
<comment type="caution">
    <text evidence="2">The sequence shown here is derived from an EMBL/GenBank/DDBJ whole genome shotgun (WGS) entry which is preliminary data.</text>
</comment>
<name>A0ABR3F924_9AGAR</name>
<feature type="compositionally biased region" description="Polar residues" evidence="1">
    <location>
        <begin position="458"/>
        <end position="476"/>
    </location>
</feature>
<feature type="compositionally biased region" description="Polar residues" evidence="1">
    <location>
        <begin position="255"/>
        <end position="265"/>
    </location>
</feature>
<gene>
    <name evidence="2" type="ORF">V5O48_010303</name>
</gene>